<feature type="region of interest" description="Disordered" evidence="1">
    <location>
        <begin position="1"/>
        <end position="20"/>
    </location>
</feature>
<keyword evidence="3" id="KW-1185">Reference proteome</keyword>
<name>A0ABR1PC32_DIAER</name>
<evidence type="ECO:0000313" key="3">
    <source>
        <dbReference type="Proteomes" id="UP001430848"/>
    </source>
</evidence>
<evidence type="ECO:0000256" key="1">
    <source>
        <dbReference type="SAM" id="MobiDB-lite"/>
    </source>
</evidence>
<evidence type="ECO:0000313" key="2">
    <source>
        <dbReference type="EMBL" id="KAK7731944.1"/>
    </source>
</evidence>
<dbReference type="EMBL" id="JAKNSF020000021">
    <property type="protein sequence ID" value="KAK7731944.1"/>
    <property type="molecule type" value="Genomic_DNA"/>
</dbReference>
<accession>A0ABR1PC32</accession>
<gene>
    <name evidence="2" type="ORF">SLS63_005242</name>
</gene>
<dbReference type="Proteomes" id="UP001430848">
    <property type="component" value="Unassembled WGS sequence"/>
</dbReference>
<sequence length="226" mass="24391">MATQPQPQPQPQPQATFPPTSLTIRDSDLANALESLRTTPAVELTAVRTLRIILTESNLLYWHGSLWPGLNVVFDDDDLDEYARLYPAPASSSTSSPSKELRALLRFVAGSFDLSKLRLEVNASSAAWSLFEDTIAGAYGGDIDEEWKFVYDFFMDVGRALAEVFGGSGLREVGVETSIWDGMGPWLVGQISGRGTVVAGMLPKYNDAGTRLSSGEGVDGNGVKAD</sequence>
<proteinExistence type="predicted"/>
<feature type="compositionally biased region" description="Pro residues" evidence="1">
    <location>
        <begin position="1"/>
        <end position="12"/>
    </location>
</feature>
<comment type="caution">
    <text evidence="2">The sequence shown here is derived from an EMBL/GenBank/DDBJ whole genome shotgun (WGS) entry which is preliminary data.</text>
</comment>
<protein>
    <submittedName>
        <fullName evidence="2">Uncharacterized protein</fullName>
    </submittedName>
</protein>
<organism evidence="2 3">
    <name type="scientific">Diaporthe eres</name>
    <name type="common">Phomopsis oblonga</name>
    <dbReference type="NCBI Taxonomy" id="83184"/>
    <lineage>
        <taxon>Eukaryota</taxon>
        <taxon>Fungi</taxon>
        <taxon>Dikarya</taxon>
        <taxon>Ascomycota</taxon>
        <taxon>Pezizomycotina</taxon>
        <taxon>Sordariomycetes</taxon>
        <taxon>Sordariomycetidae</taxon>
        <taxon>Diaporthales</taxon>
        <taxon>Diaporthaceae</taxon>
        <taxon>Diaporthe</taxon>
        <taxon>Diaporthe eres species complex</taxon>
    </lineage>
</organism>
<reference evidence="2 3" key="1">
    <citation type="submission" date="2024-02" db="EMBL/GenBank/DDBJ databases">
        <title>De novo assembly and annotation of 12 fungi associated with fruit tree decline syndrome in Ontario, Canada.</title>
        <authorList>
            <person name="Sulman M."/>
            <person name="Ellouze W."/>
            <person name="Ilyukhin E."/>
        </authorList>
    </citation>
    <scope>NUCLEOTIDE SEQUENCE [LARGE SCALE GENOMIC DNA]</scope>
    <source>
        <strain evidence="2 3">M169</strain>
    </source>
</reference>